<evidence type="ECO:0000259" key="6">
    <source>
        <dbReference type="Pfam" id="PF07637"/>
    </source>
</evidence>
<dbReference type="RefSeq" id="WP_145362780.1">
    <property type="nucleotide sequence ID" value="NZ_CP036268.1"/>
</dbReference>
<dbReference type="InterPro" id="IPR011429">
    <property type="entry name" value="Cyt_c_Planctomycete-type"/>
</dbReference>
<accession>A0A517QY51</accession>
<dbReference type="Pfam" id="PF07635">
    <property type="entry name" value="PSCyt1"/>
    <property type="match status" value="1"/>
</dbReference>
<sequence length="810" mass="91591">MKAVLPIVIVILLIPDCVRAEPFDPEGFRQQVVPFVSRHCLDCHNAEEAEGELNLSRFAKVDDLLDNRKVWENVLGQLKAGAMPPDGMPRPEAEQLNAVVRWLDLAVVYVDPTQPADPGRVTVRRLNRTEYNNTIRDLFGVSLPLADEFPEDDVGYGFDNIGDVLSVSPLRMEQYLNAAEKLTAMLRGYSDQPVYDEFIEAGHLRFNGVRPRNSSDRGRELVPGTELYSVFELPLPGEYEVTINAWGDEHPIEKDRKQNERWLEAESKFRIDPDAKPVVEATLLCEDRAIGHVPVLPGNATTSLKQSYSLRFTAQAGEHVIRIRHRFPREMNQEQVASHLKKPLLAPRLGLRQVQVRGPIQIGDAKLTPAHRAFVTAGSSDSMSGREAARNVLRKIADRAWRRPLSEAELDQLVGFFEQQVRAGESFDRALELTLQSILISPRFLMLYEPSFNAGGDSSEVKPGQAAEPIDAFSLASRLSYFLWSSMPDEELFELARTGQLSRPDVLAQQADRLLRDKRSDAMIDGFFGQWLELRKLSGASFDQNLFPQYSTELKDNLRQETLLFVESLVRENRPALELLVADYSFLNGRLARFYGIDGIGRKSDFQRVSLKGSQRQGVLTHGSLLMLTSYPNRTSPTRRGNWILEAILGEEPPPPPANVPELERTQAAAPDLSLREQLEQHRVNPSCVSCHRTMDAIGFGFENFDAIGRWRDHDKDRPIDSAGDLPSGESFQSSRELIAILSKREEDFVRHLSGKLLTFAIGRGVEYYDRVALDEIVQRTKPRSHRFQDLIREVVLSRPFRMRGTTHAR</sequence>
<dbReference type="EMBL" id="CP036268">
    <property type="protein sequence ID" value="QDT36581.1"/>
    <property type="molecule type" value="Genomic_DNA"/>
</dbReference>
<feature type="domain" description="DUF1587" evidence="2">
    <location>
        <begin position="124"/>
        <end position="184"/>
    </location>
</feature>
<dbReference type="Pfam" id="PF07637">
    <property type="entry name" value="PSD5"/>
    <property type="match status" value="1"/>
</dbReference>
<evidence type="ECO:0000259" key="5">
    <source>
        <dbReference type="Pfam" id="PF07635"/>
    </source>
</evidence>
<feature type="domain" description="DUF1592" evidence="4">
    <location>
        <begin position="471"/>
        <end position="597"/>
    </location>
</feature>
<evidence type="ECO:0008006" key="9">
    <source>
        <dbReference type="Google" id="ProtNLM"/>
    </source>
</evidence>
<dbReference type="KEGG" id="svp:Pan189_09410"/>
<dbReference type="InterPro" id="IPR013036">
    <property type="entry name" value="DUF1587"/>
</dbReference>
<dbReference type="AlphaFoldDB" id="A0A517QY51"/>
<feature type="domain" description="DUF1595" evidence="6">
    <location>
        <begin position="389"/>
        <end position="449"/>
    </location>
</feature>
<dbReference type="Pfam" id="PF07627">
    <property type="entry name" value="PSCyt3"/>
    <property type="match status" value="1"/>
</dbReference>
<dbReference type="Pfam" id="PF07631">
    <property type="entry name" value="PSD4"/>
    <property type="match status" value="1"/>
</dbReference>
<dbReference type="InterPro" id="IPR011478">
    <property type="entry name" value="DUF1585"/>
</dbReference>
<dbReference type="Pfam" id="PF07626">
    <property type="entry name" value="PSD3"/>
    <property type="match status" value="1"/>
</dbReference>
<dbReference type="Pfam" id="PF07624">
    <property type="entry name" value="PSD2"/>
    <property type="match status" value="1"/>
</dbReference>
<feature type="domain" description="DUF1585" evidence="1">
    <location>
        <begin position="728"/>
        <end position="801"/>
    </location>
</feature>
<evidence type="ECO:0000259" key="2">
    <source>
        <dbReference type="Pfam" id="PF07626"/>
    </source>
</evidence>
<feature type="domain" description="Cytochrome C Planctomycete-type" evidence="5">
    <location>
        <begin position="40"/>
        <end position="87"/>
    </location>
</feature>
<reference evidence="7 8" key="1">
    <citation type="submission" date="2019-02" db="EMBL/GenBank/DDBJ databases">
        <title>Deep-cultivation of Planctomycetes and their phenomic and genomic characterization uncovers novel biology.</title>
        <authorList>
            <person name="Wiegand S."/>
            <person name="Jogler M."/>
            <person name="Boedeker C."/>
            <person name="Pinto D."/>
            <person name="Vollmers J."/>
            <person name="Rivas-Marin E."/>
            <person name="Kohn T."/>
            <person name="Peeters S.H."/>
            <person name="Heuer A."/>
            <person name="Rast P."/>
            <person name="Oberbeckmann S."/>
            <person name="Bunk B."/>
            <person name="Jeske O."/>
            <person name="Meyerdierks A."/>
            <person name="Storesund J.E."/>
            <person name="Kallscheuer N."/>
            <person name="Luecker S."/>
            <person name="Lage O.M."/>
            <person name="Pohl T."/>
            <person name="Merkel B.J."/>
            <person name="Hornburger P."/>
            <person name="Mueller R.-W."/>
            <person name="Bruemmer F."/>
            <person name="Labrenz M."/>
            <person name="Spormann A.M."/>
            <person name="Op den Camp H."/>
            <person name="Overmann J."/>
            <person name="Amann R."/>
            <person name="Jetten M.S.M."/>
            <person name="Mascher T."/>
            <person name="Medema M.H."/>
            <person name="Devos D.P."/>
            <person name="Kaster A.-K."/>
            <person name="Ovreas L."/>
            <person name="Rohde M."/>
            <person name="Galperin M.Y."/>
            <person name="Jogler C."/>
        </authorList>
    </citation>
    <scope>NUCLEOTIDE SEQUENCE [LARGE SCALE GENOMIC DNA]</scope>
    <source>
        <strain evidence="7 8">Pan189</strain>
    </source>
</reference>
<evidence type="ECO:0000259" key="4">
    <source>
        <dbReference type="Pfam" id="PF07631"/>
    </source>
</evidence>
<evidence type="ECO:0000313" key="8">
    <source>
        <dbReference type="Proteomes" id="UP000317318"/>
    </source>
</evidence>
<dbReference type="InterPro" id="IPR013042">
    <property type="entry name" value="DUF1592"/>
</dbReference>
<gene>
    <name evidence="7" type="ORF">Pan189_09410</name>
</gene>
<proteinExistence type="predicted"/>
<dbReference type="Proteomes" id="UP000317318">
    <property type="component" value="Chromosome"/>
</dbReference>
<evidence type="ECO:0000259" key="1">
    <source>
        <dbReference type="Pfam" id="PF07624"/>
    </source>
</evidence>
<dbReference type="InterPro" id="IPR013043">
    <property type="entry name" value="DUF1595"/>
</dbReference>
<name>A0A517QY51_9PLAN</name>
<organism evidence="7 8">
    <name type="scientific">Stratiformator vulcanicus</name>
    <dbReference type="NCBI Taxonomy" id="2527980"/>
    <lineage>
        <taxon>Bacteria</taxon>
        <taxon>Pseudomonadati</taxon>
        <taxon>Planctomycetota</taxon>
        <taxon>Planctomycetia</taxon>
        <taxon>Planctomycetales</taxon>
        <taxon>Planctomycetaceae</taxon>
        <taxon>Stratiformator</taxon>
    </lineage>
</organism>
<dbReference type="OrthoDB" id="175242at2"/>
<protein>
    <recommendedName>
        <fullName evidence="9">Planctomycete cytochrome C</fullName>
    </recommendedName>
</protein>
<dbReference type="InterPro" id="IPR013039">
    <property type="entry name" value="DUF1588"/>
</dbReference>
<evidence type="ECO:0000313" key="7">
    <source>
        <dbReference type="EMBL" id="QDT36581.1"/>
    </source>
</evidence>
<keyword evidence="8" id="KW-1185">Reference proteome</keyword>
<evidence type="ECO:0000259" key="3">
    <source>
        <dbReference type="Pfam" id="PF07627"/>
    </source>
</evidence>
<feature type="domain" description="DUF1588" evidence="3">
    <location>
        <begin position="616"/>
        <end position="715"/>
    </location>
</feature>